<sequence length="212" mass="24588">MDALLEFADHLQDHRALGGRDNITDLVEPSIAELAGLHTNDSEEEQDYIPLLVSTSRRKKQRIAAQDDRVLKRLGSALRPSRPSMRLQLFRMQARTFEPDEVARINRRFKLLLRLFQPDDPDDVLKEAYCRAFKFQSNNRIMYRLKEAAERKDLKEAMADTLIMARDLHESKDMLASFACCLEGVYGWQYTPTEQRGSVKNVRFRTSYSGTM</sequence>
<comment type="caution">
    <text evidence="1">The sequence shown here is derived from an EMBL/GenBank/DDBJ whole genome shotgun (WGS) entry which is preliminary data.</text>
</comment>
<dbReference type="Proteomes" id="UP000717585">
    <property type="component" value="Unassembled WGS sequence"/>
</dbReference>
<protein>
    <submittedName>
        <fullName evidence="1">RNase H domain</fullName>
    </submittedName>
</protein>
<reference evidence="1" key="1">
    <citation type="submission" date="2021-05" db="EMBL/GenBank/DDBJ databases">
        <title>A free-living protist that lacks canonical eukaryotic 1 DNA replication and segregation systems.</title>
        <authorList>
            <person name="Salas-Leiva D.E."/>
            <person name="Tromer E.C."/>
            <person name="Curtis B.A."/>
            <person name="Jerlstrom-Hultqvist J."/>
            <person name="Kolisko M."/>
            <person name="Yi Z."/>
            <person name="Salas-Leiva J.S."/>
            <person name="Gallot-Lavallee L."/>
            <person name="Kops G.J.P.L."/>
            <person name="Archibald J.M."/>
            <person name="Simpson A.G.B."/>
            <person name="Roger A.J."/>
        </authorList>
    </citation>
    <scope>NUCLEOTIDE SEQUENCE</scope>
    <source>
        <strain evidence="1">BICM</strain>
    </source>
</reference>
<evidence type="ECO:0000313" key="1">
    <source>
        <dbReference type="EMBL" id="KAG9394812.1"/>
    </source>
</evidence>
<gene>
    <name evidence="1" type="ORF">J8273_0009</name>
</gene>
<name>A0A8J6BCV6_9EUKA</name>
<dbReference type="EMBL" id="JAHDYR010000012">
    <property type="protein sequence ID" value="KAG9394812.1"/>
    <property type="molecule type" value="Genomic_DNA"/>
</dbReference>
<evidence type="ECO:0000313" key="2">
    <source>
        <dbReference type="Proteomes" id="UP000717585"/>
    </source>
</evidence>
<accession>A0A8J6BCV6</accession>
<proteinExistence type="predicted"/>
<dbReference type="AlphaFoldDB" id="A0A8J6BCV6"/>
<keyword evidence="2" id="KW-1185">Reference proteome</keyword>
<organism evidence="1 2">
    <name type="scientific">Carpediemonas membranifera</name>
    <dbReference type="NCBI Taxonomy" id="201153"/>
    <lineage>
        <taxon>Eukaryota</taxon>
        <taxon>Metamonada</taxon>
        <taxon>Carpediemonas-like organisms</taxon>
        <taxon>Carpediemonas</taxon>
    </lineage>
</organism>